<reference evidence="1 2" key="1">
    <citation type="submission" date="2018-08" db="EMBL/GenBank/DDBJ databases">
        <title>Erythrobacter zhengii sp.nov., a bacterium isolated from deep-sea sediment.</title>
        <authorList>
            <person name="Fang C."/>
            <person name="Wu Y.-H."/>
            <person name="Sun C."/>
            <person name="Wang H."/>
            <person name="Cheng H."/>
            <person name="Meng F.-X."/>
            <person name="Wang C.-S."/>
            <person name="Xu X.-W."/>
        </authorList>
    </citation>
    <scope>NUCLEOTIDE SEQUENCE [LARGE SCALE GENOMIC DNA]</scope>
    <source>
        <strain evidence="1 2">CCTCC AB 2015396</strain>
    </source>
</reference>
<evidence type="ECO:0000313" key="1">
    <source>
        <dbReference type="EMBL" id="RIV81718.1"/>
    </source>
</evidence>
<protein>
    <submittedName>
        <fullName evidence="1">Transmembrane anchor protein</fullName>
    </submittedName>
</protein>
<name>A0A3A1P1J4_9SPHN</name>
<keyword evidence="2" id="KW-1185">Reference proteome</keyword>
<dbReference type="AlphaFoldDB" id="A0A3A1P1J4"/>
<dbReference type="OrthoDB" id="952847at2"/>
<dbReference type="Proteomes" id="UP000265366">
    <property type="component" value="Unassembled WGS sequence"/>
</dbReference>
<keyword evidence="1" id="KW-0812">Transmembrane</keyword>
<dbReference type="EMBL" id="QXFM01000134">
    <property type="protein sequence ID" value="RIV81718.1"/>
    <property type="molecule type" value="Genomic_DNA"/>
</dbReference>
<keyword evidence="1" id="KW-0472">Membrane</keyword>
<gene>
    <name evidence="1" type="ORF">D2V17_16830</name>
</gene>
<proteinExistence type="predicted"/>
<comment type="caution">
    <text evidence="1">The sequence shown here is derived from an EMBL/GenBank/DDBJ whole genome shotgun (WGS) entry which is preliminary data.</text>
</comment>
<evidence type="ECO:0000313" key="2">
    <source>
        <dbReference type="Proteomes" id="UP000265366"/>
    </source>
</evidence>
<organism evidence="1 2">
    <name type="scientific">Aurantiacibacter xanthus</name>
    <dbReference type="NCBI Taxonomy" id="1784712"/>
    <lineage>
        <taxon>Bacteria</taxon>
        <taxon>Pseudomonadati</taxon>
        <taxon>Pseudomonadota</taxon>
        <taxon>Alphaproteobacteria</taxon>
        <taxon>Sphingomonadales</taxon>
        <taxon>Erythrobacteraceae</taxon>
        <taxon>Aurantiacibacter</taxon>
    </lineage>
</organism>
<sequence>MFNSQRPSTSDLPTNRQLVKATAFALVTATVLLVTVVLPAEYAIDPTGAGRLLGYSEMGEIKQQLAAEAAADEQNTAIEEVRTLAGNSGSGSEAATRRDVTELTLAPGEGAEVKAVMADGASLQYEWSVQGGHVNFDTHADAPGISYHGYDKGRESTGESGTLVAAFDGSHGWFWRNRSGATVTVTLKTDGSYSEIKRVV</sequence>
<dbReference type="RefSeq" id="WP_119594106.1">
    <property type="nucleotide sequence ID" value="NZ_QXFM01000134.1"/>
</dbReference>
<accession>A0A3A1P1J4</accession>